<dbReference type="RefSeq" id="XP_014560662.1">
    <property type="nucleotide sequence ID" value="XM_014705176.1"/>
</dbReference>
<evidence type="ECO:0000313" key="2">
    <source>
        <dbReference type="Proteomes" id="UP000054337"/>
    </source>
</evidence>
<dbReference type="EMBL" id="KI968701">
    <property type="protein sequence ID" value="EUN31056.1"/>
    <property type="molecule type" value="Genomic_DNA"/>
</dbReference>
<name>W7ESK2_BIPV3</name>
<dbReference type="AlphaFoldDB" id="W7ESK2"/>
<keyword evidence="2" id="KW-1185">Reference proteome</keyword>
<sequence>MIEPAPRRSVELPEEILCKIIFYTLGHNGSVIHGRHYDTMAKLFEQLANLCCVSSKFHDLTKSVFYGMTMFQFPIEFESSRNKHGNSLGPLLPMRRALSSLRRITLEIGIMDSRLELLDPERRAFLDRDSHELRKVIWFSSVGDLYRYCPGARTLRLLTNNITELGVLDIHIFENFRHNDKQWAIDLYRAARFNVRAGEVNVRVSNLLTPDSPQKPWYPDLIKALNIEKRVTATDGGNFH</sequence>
<reference evidence="1 2" key="1">
    <citation type="journal article" date="2013" name="PLoS Genet.">
        <title>Comparative genome structure, secondary metabolite, and effector coding capacity across Cochliobolus pathogens.</title>
        <authorList>
            <person name="Condon B.J."/>
            <person name="Leng Y."/>
            <person name="Wu D."/>
            <person name="Bushley K.E."/>
            <person name="Ohm R.A."/>
            <person name="Otillar R."/>
            <person name="Martin J."/>
            <person name="Schackwitz W."/>
            <person name="Grimwood J."/>
            <person name="MohdZainudin N."/>
            <person name="Xue C."/>
            <person name="Wang R."/>
            <person name="Manning V.A."/>
            <person name="Dhillon B."/>
            <person name="Tu Z.J."/>
            <person name="Steffenson B.J."/>
            <person name="Salamov A."/>
            <person name="Sun H."/>
            <person name="Lowry S."/>
            <person name="LaButti K."/>
            <person name="Han J."/>
            <person name="Copeland A."/>
            <person name="Lindquist E."/>
            <person name="Barry K."/>
            <person name="Schmutz J."/>
            <person name="Baker S.E."/>
            <person name="Ciuffetti L.M."/>
            <person name="Grigoriev I.V."/>
            <person name="Zhong S."/>
            <person name="Turgeon B.G."/>
        </authorList>
    </citation>
    <scope>NUCLEOTIDE SEQUENCE [LARGE SCALE GENOMIC DNA]</scope>
    <source>
        <strain evidence="1 2">FI3</strain>
    </source>
</reference>
<dbReference type="GeneID" id="26258892"/>
<evidence type="ECO:0000313" key="1">
    <source>
        <dbReference type="EMBL" id="EUN31056.1"/>
    </source>
</evidence>
<accession>W7ESK2</accession>
<dbReference type="OrthoDB" id="3682830at2759"/>
<dbReference type="HOGENOM" id="CLU_099105_0_0_1"/>
<gene>
    <name evidence="1" type="ORF">COCVIDRAFT_88616</name>
</gene>
<dbReference type="Proteomes" id="UP000054337">
    <property type="component" value="Unassembled WGS sequence"/>
</dbReference>
<proteinExistence type="predicted"/>
<organism evidence="1 2">
    <name type="scientific">Bipolaris victoriae (strain FI3)</name>
    <name type="common">Victoria blight of oats agent</name>
    <name type="synonym">Cochliobolus victoriae</name>
    <dbReference type="NCBI Taxonomy" id="930091"/>
    <lineage>
        <taxon>Eukaryota</taxon>
        <taxon>Fungi</taxon>
        <taxon>Dikarya</taxon>
        <taxon>Ascomycota</taxon>
        <taxon>Pezizomycotina</taxon>
        <taxon>Dothideomycetes</taxon>
        <taxon>Pleosporomycetidae</taxon>
        <taxon>Pleosporales</taxon>
        <taxon>Pleosporineae</taxon>
        <taxon>Pleosporaceae</taxon>
        <taxon>Bipolaris</taxon>
    </lineage>
</organism>
<protein>
    <submittedName>
        <fullName evidence="1">Uncharacterized protein</fullName>
    </submittedName>
</protein>